<evidence type="ECO:0000256" key="1">
    <source>
        <dbReference type="ARBA" id="ARBA00009277"/>
    </source>
</evidence>
<dbReference type="AlphaFoldDB" id="A0A1M6TFS8"/>
<sequence>MVQNGEYFVIRDMKQRGMSISQIAEEMRRDRKTVRKWLQQETHQPYQRSVTPPGKLEPFKTFILQRMEEGCRNAVVLFEEIQQQGYTGCVTTLRNFMRPYRETLPAKATERFETPPGRQAQVDWGHFKVDWQGTKKRLYAFVMILGYSRMLYVEFTEDEKLETLMGCHWRAMQYFGGMTETCLYDNMKTVVVGQDEQGEAIWNERFANFAAHHGFAIRRCQPHRPRTKGKIENGFGYVRKNFWPRIREFTSLYNLNLRARVWMETVANVPIHGTTHEQPVIRW</sequence>
<dbReference type="NCBIfam" id="NF033546">
    <property type="entry name" value="transpos_IS21"/>
    <property type="match status" value="1"/>
</dbReference>
<dbReference type="GO" id="GO:0015074">
    <property type="term" value="P:DNA integration"/>
    <property type="evidence" value="ECO:0007669"/>
    <property type="project" value="InterPro"/>
</dbReference>
<dbReference type="PROSITE" id="PS50994">
    <property type="entry name" value="INTEGRASE"/>
    <property type="match status" value="1"/>
</dbReference>
<organism evidence="7 8">
    <name type="scientific">Alicyclobacillus tolerans</name>
    <dbReference type="NCBI Taxonomy" id="90970"/>
    <lineage>
        <taxon>Bacteria</taxon>
        <taxon>Bacillati</taxon>
        <taxon>Bacillota</taxon>
        <taxon>Bacilli</taxon>
        <taxon>Bacillales</taxon>
        <taxon>Alicyclobacillaceae</taxon>
        <taxon>Alicyclobacillus</taxon>
    </lineage>
</organism>
<dbReference type="InterPro" id="IPR036397">
    <property type="entry name" value="RNaseH_sf"/>
</dbReference>
<dbReference type="InterPro" id="IPR017894">
    <property type="entry name" value="HTH_IS21_transposase_type"/>
</dbReference>
<dbReference type="Gene3D" id="3.30.420.10">
    <property type="entry name" value="Ribonuclease H-like superfamily/Ribonuclease H"/>
    <property type="match status" value="1"/>
</dbReference>
<feature type="domain" description="HTH IS21-type" evidence="5">
    <location>
        <begin position="5"/>
        <end position="67"/>
    </location>
</feature>
<name>A0A1M6TFS8_9BACL</name>
<evidence type="ECO:0000256" key="3">
    <source>
        <dbReference type="ARBA" id="ARBA00023125"/>
    </source>
</evidence>
<dbReference type="InterPro" id="IPR012337">
    <property type="entry name" value="RNaseH-like_sf"/>
</dbReference>
<dbReference type="Pfam" id="PF00665">
    <property type="entry name" value="rve"/>
    <property type="match status" value="1"/>
</dbReference>
<evidence type="ECO:0000259" key="6">
    <source>
        <dbReference type="PROSITE" id="PS50994"/>
    </source>
</evidence>
<comment type="similarity">
    <text evidence="1">Belongs to the transposase IS21/IS408/IS1162 family.</text>
</comment>
<protein>
    <submittedName>
        <fullName evidence="7">Transposase</fullName>
    </submittedName>
</protein>
<evidence type="ECO:0000313" key="8">
    <source>
        <dbReference type="Proteomes" id="UP000184016"/>
    </source>
</evidence>
<dbReference type="PROSITE" id="PS50531">
    <property type="entry name" value="HTH_IS21"/>
    <property type="match status" value="1"/>
</dbReference>
<dbReference type="EMBL" id="FRAF01000016">
    <property type="protein sequence ID" value="SHK55734.1"/>
    <property type="molecule type" value="Genomic_DNA"/>
</dbReference>
<keyword evidence="3" id="KW-0238">DNA-binding</keyword>
<accession>A0A1M6TFS8</accession>
<proteinExistence type="inferred from homology"/>
<evidence type="ECO:0000259" key="5">
    <source>
        <dbReference type="PROSITE" id="PS50531"/>
    </source>
</evidence>
<dbReference type="GO" id="GO:0006310">
    <property type="term" value="P:DNA recombination"/>
    <property type="evidence" value="ECO:0007669"/>
    <property type="project" value="UniProtKB-KW"/>
</dbReference>
<dbReference type="GO" id="GO:0003677">
    <property type="term" value="F:DNA binding"/>
    <property type="evidence" value="ECO:0007669"/>
    <property type="project" value="UniProtKB-KW"/>
</dbReference>
<dbReference type="SUPFAM" id="SSF53098">
    <property type="entry name" value="Ribonuclease H-like"/>
    <property type="match status" value="1"/>
</dbReference>
<dbReference type="PANTHER" id="PTHR35004">
    <property type="entry name" value="TRANSPOSASE RV3428C-RELATED"/>
    <property type="match status" value="1"/>
</dbReference>
<dbReference type="STRING" id="1830138.SAMN05443507_11662"/>
<evidence type="ECO:0000256" key="4">
    <source>
        <dbReference type="ARBA" id="ARBA00023172"/>
    </source>
</evidence>
<evidence type="ECO:0000256" key="2">
    <source>
        <dbReference type="ARBA" id="ARBA00022578"/>
    </source>
</evidence>
<dbReference type="Pfam" id="PF13384">
    <property type="entry name" value="HTH_23"/>
    <property type="match status" value="1"/>
</dbReference>
<keyword evidence="2" id="KW-0815">Transposition</keyword>
<keyword evidence="8" id="KW-1185">Reference proteome</keyword>
<keyword evidence="4" id="KW-0233">DNA recombination</keyword>
<dbReference type="RefSeq" id="WP_242650299.1">
    <property type="nucleotide sequence ID" value="NZ_FRAF01000016.1"/>
</dbReference>
<dbReference type="GO" id="GO:0032196">
    <property type="term" value="P:transposition"/>
    <property type="evidence" value="ECO:0007669"/>
    <property type="project" value="UniProtKB-KW"/>
</dbReference>
<dbReference type="Proteomes" id="UP000184016">
    <property type="component" value="Unassembled WGS sequence"/>
</dbReference>
<gene>
    <name evidence="7" type="ORF">SAMN05443507_11662</name>
</gene>
<feature type="domain" description="Integrase catalytic" evidence="6">
    <location>
        <begin position="111"/>
        <end position="283"/>
    </location>
</feature>
<dbReference type="PANTHER" id="PTHR35004:SF6">
    <property type="entry name" value="TRANSPOSASE"/>
    <property type="match status" value="1"/>
</dbReference>
<evidence type="ECO:0000313" key="7">
    <source>
        <dbReference type="EMBL" id="SHK55734.1"/>
    </source>
</evidence>
<reference evidence="8" key="1">
    <citation type="submission" date="2016-11" db="EMBL/GenBank/DDBJ databases">
        <authorList>
            <person name="Varghese N."/>
            <person name="Submissions S."/>
        </authorList>
    </citation>
    <scope>NUCLEOTIDE SEQUENCE [LARGE SCALE GENOMIC DNA]</scope>
    <source>
        <strain evidence="8">USBA-503</strain>
    </source>
</reference>
<dbReference type="InterPro" id="IPR001584">
    <property type="entry name" value="Integrase_cat-core"/>
</dbReference>